<dbReference type="NCBIfam" id="TIGR02800">
    <property type="entry name" value="propeller_TolB"/>
    <property type="match status" value="1"/>
</dbReference>
<proteinExistence type="inferred from homology"/>
<comment type="subcellular location">
    <subcellularLocation>
        <location evidence="1 5">Periplasm</location>
    </subcellularLocation>
</comment>
<dbReference type="GO" id="GO:0051301">
    <property type="term" value="P:cell division"/>
    <property type="evidence" value="ECO:0007669"/>
    <property type="project" value="UniProtKB-UniRule"/>
</dbReference>
<dbReference type="PANTHER" id="PTHR36842">
    <property type="entry name" value="PROTEIN TOLB HOMOLOG"/>
    <property type="match status" value="1"/>
</dbReference>
<dbReference type="GO" id="GO:0042597">
    <property type="term" value="C:periplasmic space"/>
    <property type="evidence" value="ECO:0007669"/>
    <property type="project" value="UniProtKB-SubCell"/>
</dbReference>
<name>A0A1T4X6D9_9GAMM</name>
<reference evidence="7 8" key="1">
    <citation type="submission" date="2017-02" db="EMBL/GenBank/DDBJ databases">
        <authorList>
            <person name="Peterson S.W."/>
        </authorList>
    </citation>
    <scope>NUCLEOTIDE SEQUENCE [LARGE SCALE GENOMIC DNA]</scope>
    <source>
        <strain evidence="7 8">ATCC 49788</strain>
    </source>
</reference>
<dbReference type="SUPFAM" id="SSF69304">
    <property type="entry name" value="Tricorn protease N-terminal domain"/>
    <property type="match status" value="1"/>
</dbReference>
<evidence type="ECO:0000256" key="2">
    <source>
        <dbReference type="ARBA" id="ARBA00009820"/>
    </source>
</evidence>
<dbReference type="PANTHER" id="PTHR36842:SF1">
    <property type="entry name" value="PROTEIN TOLB"/>
    <property type="match status" value="1"/>
</dbReference>
<accession>A0A1T4X6D9</accession>
<evidence type="ECO:0000256" key="5">
    <source>
        <dbReference type="HAMAP-Rule" id="MF_00671"/>
    </source>
</evidence>
<sequence length="415" mass="44088">MKHPLIVLLLFVSGLMVSMTSRAELVIRITDGTNDGIPVMIVPFQGGDLAGVIEADLQRTGLFTLIDPAKAGQALGLGQPFQTEPLRASGAEYVIVGKQAGSLEFEILNAATGQRAAGYRIAQSSNTRRMGHKAADLIFERLTGKRGAFDTQVAYVSASGPPKAQTYQLIVADADGFNPRTILRSNKPVMSPSWAPDGSRLAYVSYESDRSVIYVQDLVSGAKRVLADHPGMNAAPAWSPDGRFLAMSLSQEGNPDIYLMDANGGGLRQITTTKAIDTEPAWANNNTIIYTSDESGRPQLYRTTVAGGEGSRLTFTGEYNAAPSIVGNTIAMVRDIGSANRIALMNAASKDSRLVSEGSYDESPALAPNGEMVIYATEAGGRGVLAVASANGKARQVLATQVDDVRDPAWSPYLD</sequence>
<evidence type="ECO:0000256" key="4">
    <source>
        <dbReference type="ARBA" id="ARBA00022764"/>
    </source>
</evidence>
<keyword evidence="8" id="KW-1185">Reference proteome</keyword>
<evidence type="ECO:0000259" key="6">
    <source>
        <dbReference type="Pfam" id="PF04052"/>
    </source>
</evidence>
<dbReference type="RefSeq" id="WP_078923043.1">
    <property type="nucleotide sequence ID" value="NZ_FUYB01000013.1"/>
</dbReference>
<keyword evidence="3 5" id="KW-0732">Signal</keyword>
<dbReference type="STRING" id="92487.SAMN02745130_02586"/>
<dbReference type="Gene3D" id="3.40.50.10070">
    <property type="entry name" value="TolB, N-terminal domain"/>
    <property type="match status" value="1"/>
</dbReference>
<dbReference type="SUPFAM" id="SSF52964">
    <property type="entry name" value="TolB, N-terminal domain"/>
    <property type="match status" value="1"/>
</dbReference>
<comment type="similarity">
    <text evidence="2 5">Belongs to the TolB family.</text>
</comment>
<keyword evidence="5" id="KW-0131">Cell cycle</keyword>
<dbReference type="GO" id="GO:0017038">
    <property type="term" value="P:protein import"/>
    <property type="evidence" value="ECO:0007669"/>
    <property type="project" value="InterPro"/>
</dbReference>
<organism evidence="7 8">
    <name type="scientific">Thiothrix eikelboomii</name>
    <dbReference type="NCBI Taxonomy" id="92487"/>
    <lineage>
        <taxon>Bacteria</taxon>
        <taxon>Pseudomonadati</taxon>
        <taxon>Pseudomonadota</taxon>
        <taxon>Gammaproteobacteria</taxon>
        <taxon>Thiotrichales</taxon>
        <taxon>Thiotrichaceae</taxon>
        <taxon>Thiothrix</taxon>
    </lineage>
</organism>
<dbReference type="InterPro" id="IPR014167">
    <property type="entry name" value="Tol-Pal_TolB"/>
</dbReference>
<protein>
    <recommendedName>
        <fullName evidence="5">Tol-Pal system protein TolB</fullName>
    </recommendedName>
</protein>
<keyword evidence="5" id="KW-0132">Cell division</keyword>
<dbReference type="AlphaFoldDB" id="A0A1T4X6D9"/>
<evidence type="ECO:0000313" key="7">
    <source>
        <dbReference type="EMBL" id="SKA85162.1"/>
    </source>
</evidence>
<dbReference type="Pfam" id="PF04052">
    <property type="entry name" value="TolB_N"/>
    <property type="match status" value="1"/>
</dbReference>
<dbReference type="InterPro" id="IPR011659">
    <property type="entry name" value="WD40"/>
</dbReference>
<dbReference type="OrthoDB" id="9802240at2"/>
<dbReference type="HAMAP" id="MF_00671">
    <property type="entry name" value="TolB"/>
    <property type="match status" value="1"/>
</dbReference>
<evidence type="ECO:0000256" key="1">
    <source>
        <dbReference type="ARBA" id="ARBA00004418"/>
    </source>
</evidence>
<keyword evidence="4 5" id="KW-0574">Periplasm</keyword>
<dbReference type="Pfam" id="PF07676">
    <property type="entry name" value="PD40"/>
    <property type="match status" value="4"/>
</dbReference>
<comment type="function">
    <text evidence="5">Part of the Tol-Pal system, which plays a role in outer membrane invagination during cell division and is important for maintaining outer membrane integrity.</text>
</comment>
<evidence type="ECO:0000256" key="3">
    <source>
        <dbReference type="ARBA" id="ARBA00022729"/>
    </source>
</evidence>
<comment type="subunit">
    <text evidence="5">The Tol-Pal system is composed of five core proteins: the inner membrane proteins TolA, TolQ and TolR, the periplasmic protein TolB and the outer membrane protein Pal. They form a network linking the inner and outer membranes and the peptidoglycan layer.</text>
</comment>
<gene>
    <name evidence="5" type="primary">tolB</name>
    <name evidence="7" type="ORF">SAMN02745130_02586</name>
</gene>
<dbReference type="EMBL" id="FUYB01000013">
    <property type="protein sequence ID" value="SKA85162.1"/>
    <property type="molecule type" value="Genomic_DNA"/>
</dbReference>
<feature type="domain" description="TolB N-terminal" evidence="6">
    <location>
        <begin position="26"/>
        <end position="99"/>
    </location>
</feature>
<dbReference type="Gene3D" id="2.120.10.30">
    <property type="entry name" value="TolB, C-terminal domain"/>
    <property type="match status" value="1"/>
</dbReference>
<dbReference type="InterPro" id="IPR007195">
    <property type="entry name" value="TolB_N"/>
</dbReference>
<dbReference type="Proteomes" id="UP000190460">
    <property type="component" value="Unassembled WGS sequence"/>
</dbReference>
<evidence type="ECO:0000313" key="8">
    <source>
        <dbReference type="Proteomes" id="UP000190460"/>
    </source>
</evidence>
<dbReference type="InterPro" id="IPR011042">
    <property type="entry name" value="6-blade_b-propeller_TolB-like"/>
</dbReference>